<evidence type="ECO:0000313" key="3">
    <source>
        <dbReference type="EMBL" id="KAL1848309.1"/>
    </source>
</evidence>
<feature type="compositionally biased region" description="Acidic residues" evidence="2">
    <location>
        <begin position="47"/>
        <end position="56"/>
    </location>
</feature>
<gene>
    <name evidence="3" type="ORF">VTK73DRAFT_10164</name>
</gene>
<dbReference type="Proteomes" id="UP001586593">
    <property type="component" value="Unassembled WGS sequence"/>
</dbReference>
<comment type="caution">
    <text evidence="3">The sequence shown here is derived from an EMBL/GenBank/DDBJ whole genome shotgun (WGS) entry which is preliminary data.</text>
</comment>
<sequence>MSETVPPLEPGPSAASASSPSPGPTASEQRPSVPVLPPDHWAREDLGPTEDDDSALGDEKSDSAASLSSSILHYRTIHGRRYHSERGEAQYWGANDEGHSESLDILHHCYTLCLGDRLYLAPIKDPKRALDIGTGTGLWAIDFADEFPGCEVVGTDISPIQPTWVPPNLRFEIEDCTQEWTFASNTFDYVHTRALVGSIADWSALFREAFRVLKPGGYLESYEMSGNVGTDDGPLPPTSAVAQWGPLFVQGGRAIGRSFTVVDDGIQRKAMEEAGFVDIQEKNIKCPTGAWPKDPKLREIGRYSQLAVLQDVEGFILFLTTVLNWTREQVQVYIAHLRRELKSEKYHVYYWQKVVWGRKPEA</sequence>
<accession>A0ABR3VY86</accession>
<dbReference type="PANTHER" id="PTHR43591:SF10">
    <property type="entry name" value="ABC TRANSMEMBRANE TYPE-1 DOMAIN-CONTAINING PROTEIN-RELATED"/>
    <property type="match status" value="1"/>
</dbReference>
<organism evidence="3 4">
    <name type="scientific">Phialemonium thermophilum</name>
    <dbReference type="NCBI Taxonomy" id="223376"/>
    <lineage>
        <taxon>Eukaryota</taxon>
        <taxon>Fungi</taxon>
        <taxon>Dikarya</taxon>
        <taxon>Ascomycota</taxon>
        <taxon>Pezizomycotina</taxon>
        <taxon>Sordariomycetes</taxon>
        <taxon>Sordariomycetidae</taxon>
        <taxon>Cephalothecales</taxon>
        <taxon>Cephalothecaceae</taxon>
        <taxon>Phialemonium</taxon>
    </lineage>
</organism>
<evidence type="ECO:0000256" key="1">
    <source>
        <dbReference type="ARBA" id="ARBA00038158"/>
    </source>
</evidence>
<reference evidence="3 4" key="1">
    <citation type="journal article" date="2024" name="Commun. Biol.">
        <title>Comparative genomic analysis of thermophilic fungi reveals convergent evolutionary adaptations and gene losses.</title>
        <authorList>
            <person name="Steindorff A.S."/>
            <person name="Aguilar-Pontes M.V."/>
            <person name="Robinson A.J."/>
            <person name="Andreopoulos B."/>
            <person name="LaButti K."/>
            <person name="Kuo A."/>
            <person name="Mondo S."/>
            <person name="Riley R."/>
            <person name="Otillar R."/>
            <person name="Haridas S."/>
            <person name="Lipzen A."/>
            <person name="Grimwood J."/>
            <person name="Schmutz J."/>
            <person name="Clum A."/>
            <person name="Reid I.D."/>
            <person name="Moisan M.C."/>
            <person name="Butler G."/>
            <person name="Nguyen T.T.M."/>
            <person name="Dewar K."/>
            <person name="Conant G."/>
            <person name="Drula E."/>
            <person name="Henrissat B."/>
            <person name="Hansel C."/>
            <person name="Singer S."/>
            <person name="Hutchinson M.I."/>
            <person name="de Vries R.P."/>
            <person name="Natvig D.O."/>
            <person name="Powell A.J."/>
            <person name="Tsang A."/>
            <person name="Grigoriev I.V."/>
        </authorList>
    </citation>
    <scope>NUCLEOTIDE SEQUENCE [LARGE SCALE GENOMIC DNA]</scope>
    <source>
        <strain evidence="3 4">ATCC 24622</strain>
    </source>
</reference>
<dbReference type="InterPro" id="IPR029063">
    <property type="entry name" value="SAM-dependent_MTases_sf"/>
</dbReference>
<feature type="compositionally biased region" description="Low complexity" evidence="2">
    <location>
        <begin position="11"/>
        <end position="28"/>
    </location>
</feature>
<dbReference type="CDD" id="cd02440">
    <property type="entry name" value="AdoMet_MTases"/>
    <property type="match status" value="1"/>
</dbReference>
<dbReference type="Gene3D" id="3.40.50.150">
    <property type="entry name" value="Vaccinia Virus protein VP39"/>
    <property type="match status" value="1"/>
</dbReference>
<name>A0ABR3VY86_9PEZI</name>
<evidence type="ECO:0000313" key="4">
    <source>
        <dbReference type="Proteomes" id="UP001586593"/>
    </source>
</evidence>
<evidence type="ECO:0000256" key="2">
    <source>
        <dbReference type="SAM" id="MobiDB-lite"/>
    </source>
</evidence>
<comment type="similarity">
    <text evidence="1">Belongs to the methyltransferase superfamily. LaeA methyltransferase family.</text>
</comment>
<dbReference type="PANTHER" id="PTHR43591">
    <property type="entry name" value="METHYLTRANSFERASE"/>
    <property type="match status" value="1"/>
</dbReference>
<keyword evidence="4" id="KW-1185">Reference proteome</keyword>
<dbReference type="SUPFAM" id="SSF53335">
    <property type="entry name" value="S-adenosyl-L-methionine-dependent methyltransferases"/>
    <property type="match status" value="1"/>
</dbReference>
<proteinExistence type="inferred from homology"/>
<protein>
    <recommendedName>
        <fullName evidence="5">Methyltransferase domain-containing protein</fullName>
    </recommendedName>
</protein>
<feature type="region of interest" description="Disordered" evidence="2">
    <location>
        <begin position="1"/>
        <end position="64"/>
    </location>
</feature>
<dbReference type="EMBL" id="JAZHXJ010000931">
    <property type="protein sequence ID" value="KAL1848309.1"/>
    <property type="molecule type" value="Genomic_DNA"/>
</dbReference>
<dbReference type="Pfam" id="PF13489">
    <property type="entry name" value="Methyltransf_23"/>
    <property type="match status" value="1"/>
</dbReference>
<evidence type="ECO:0008006" key="5">
    <source>
        <dbReference type="Google" id="ProtNLM"/>
    </source>
</evidence>